<evidence type="ECO:0000313" key="2">
    <source>
        <dbReference type="EMBL" id="SOZ74380.1"/>
    </source>
</evidence>
<feature type="compositionally biased region" description="Polar residues" evidence="1">
    <location>
        <begin position="1"/>
        <end position="14"/>
    </location>
</feature>
<feature type="compositionally biased region" description="Basic and acidic residues" evidence="1">
    <location>
        <begin position="20"/>
        <end position="29"/>
    </location>
</feature>
<dbReference type="Proteomes" id="UP000256952">
    <property type="component" value="Plasmid CBM2613_p"/>
</dbReference>
<keyword evidence="2" id="KW-0614">Plasmid</keyword>
<evidence type="ECO:0000313" key="3">
    <source>
        <dbReference type="Proteomes" id="UP000256952"/>
    </source>
</evidence>
<dbReference type="AlphaFoldDB" id="A0A375FHL4"/>
<reference evidence="3" key="1">
    <citation type="submission" date="2018-01" db="EMBL/GenBank/DDBJ databases">
        <authorList>
            <person name="Gaut B.S."/>
            <person name="Morton B.R."/>
            <person name="Clegg M.T."/>
            <person name="Duvall M.R."/>
        </authorList>
    </citation>
    <scope>NUCLEOTIDE SEQUENCE [LARGE SCALE GENOMIC DNA]</scope>
    <source>
        <plasmid evidence="3">Plasmid cbm2613_p</plasmid>
    </source>
</reference>
<accession>A0A375FHL4</accession>
<feature type="region of interest" description="Disordered" evidence="1">
    <location>
        <begin position="1"/>
        <end position="29"/>
    </location>
</feature>
<sequence>MTASVTELMNSGDTSVPHYSAKDLDLPHGHATDVNGDDLVIEPGEAPLVLGDQDRIEAAVAVALNVDPQRPSSVSTVLALLPLLR</sequence>
<dbReference type="EMBL" id="LT976981">
    <property type="protein sequence ID" value="SOZ74380.1"/>
    <property type="molecule type" value="Genomic_DNA"/>
</dbReference>
<evidence type="ECO:0000256" key="1">
    <source>
        <dbReference type="SAM" id="MobiDB-lite"/>
    </source>
</evidence>
<gene>
    <name evidence="2" type="ORF">CBM2613_P10027</name>
</gene>
<organism evidence="2 3">
    <name type="scientific">Cupriavidus taiwanensis</name>
    <dbReference type="NCBI Taxonomy" id="164546"/>
    <lineage>
        <taxon>Bacteria</taxon>
        <taxon>Pseudomonadati</taxon>
        <taxon>Pseudomonadota</taxon>
        <taxon>Betaproteobacteria</taxon>
        <taxon>Burkholderiales</taxon>
        <taxon>Burkholderiaceae</taxon>
        <taxon>Cupriavidus</taxon>
    </lineage>
</organism>
<protein>
    <submittedName>
        <fullName evidence="2">Uncharacterized protein</fullName>
    </submittedName>
</protein>
<proteinExistence type="predicted"/>
<name>A0A375FHL4_9BURK</name>
<geneLocation type="plasmid" evidence="3">
    <name>cbm2613_p</name>
</geneLocation>